<sequence length="277" mass="31209">MSNPAQAAATSRPALPNELLLEIFNHSVPPTLDVLIVADHIQMRQDLRTGLGHNYPPTPPDLAVTNIAEWRSTRGLLNLDQGMSCLTGRKSKANLPSTMRIRFKNSTSHPGAKESISDIILAKFERLTIEIPALITYDTWDLQVGYLILNYKYEQQGWSCDVDGAAWHSVDDGVLDDYASSAATHVDLSNITRILAQRIDTRLPESMRTSKVSTTWLRKYRAHVVRRFREVPKGMGASLSVWRPLRLEYFNDGLKHVAMWEKATDKSKLLYARVSHG</sequence>
<dbReference type="AlphaFoldDB" id="A0A1X7RZU9"/>
<name>A0A1X7RZU9_ZYMT9</name>
<evidence type="ECO:0000313" key="1">
    <source>
        <dbReference type="EMBL" id="SMQ52909.1"/>
    </source>
</evidence>
<reference evidence="1 2" key="1">
    <citation type="submission" date="2016-06" db="EMBL/GenBank/DDBJ databases">
        <authorList>
            <person name="Kjaerup R.B."/>
            <person name="Dalgaard T.S."/>
            <person name="Juul-Madsen H.R."/>
        </authorList>
    </citation>
    <scope>NUCLEOTIDE SEQUENCE [LARGE SCALE GENOMIC DNA]</scope>
</reference>
<dbReference type="Proteomes" id="UP000215127">
    <property type="component" value="Chromosome 7"/>
</dbReference>
<organism evidence="1 2">
    <name type="scientific">Zymoseptoria tritici (strain ST99CH_3D7)</name>
    <dbReference type="NCBI Taxonomy" id="1276538"/>
    <lineage>
        <taxon>Eukaryota</taxon>
        <taxon>Fungi</taxon>
        <taxon>Dikarya</taxon>
        <taxon>Ascomycota</taxon>
        <taxon>Pezizomycotina</taxon>
        <taxon>Dothideomycetes</taxon>
        <taxon>Dothideomycetidae</taxon>
        <taxon>Mycosphaerellales</taxon>
        <taxon>Mycosphaerellaceae</taxon>
        <taxon>Zymoseptoria</taxon>
    </lineage>
</organism>
<keyword evidence="2" id="KW-1185">Reference proteome</keyword>
<evidence type="ECO:0000313" key="2">
    <source>
        <dbReference type="Proteomes" id="UP000215127"/>
    </source>
</evidence>
<accession>A0A1X7RZU9</accession>
<dbReference type="EMBL" id="LT853698">
    <property type="protein sequence ID" value="SMQ52909.1"/>
    <property type="molecule type" value="Genomic_DNA"/>
</dbReference>
<gene>
    <name evidence="1" type="ORF">ZT3D7_G8062</name>
</gene>
<protein>
    <submittedName>
        <fullName evidence="1">Uncharacterized protein</fullName>
    </submittedName>
</protein>
<proteinExistence type="predicted"/>